<evidence type="ECO:0000313" key="1">
    <source>
        <dbReference type="EMBL" id="VYT07092.1"/>
    </source>
</evidence>
<dbReference type="AlphaFoldDB" id="A0A6N2TQU7"/>
<accession>A0A6N2TQU7</accession>
<reference evidence="1" key="1">
    <citation type="submission" date="2019-11" db="EMBL/GenBank/DDBJ databases">
        <authorList>
            <person name="Feng L."/>
        </authorList>
    </citation>
    <scope>NUCLEOTIDE SEQUENCE</scope>
    <source>
        <strain evidence="1">AundefinedLFYP135</strain>
    </source>
</reference>
<name>A0A6N2TQU7_9FIRM</name>
<proteinExistence type="predicted"/>
<sequence length="70" mass="7859">MSDITNMPQGCAPASDRIFTESPQVSLAMAYVPFQRWCPTYEPEVGFNRGTMFPELDKPFLGEEAVSRGR</sequence>
<dbReference type="EMBL" id="CACRSL010000003">
    <property type="protein sequence ID" value="VYT07092.1"/>
    <property type="molecule type" value="Genomic_DNA"/>
</dbReference>
<organism evidence="1">
    <name type="scientific">uncultured Anaerotruncus sp</name>
    <dbReference type="NCBI Taxonomy" id="905011"/>
    <lineage>
        <taxon>Bacteria</taxon>
        <taxon>Bacillati</taxon>
        <taxon>Bacillota</taxon>
        <taxon>Clostridia</taxon>
        <taxon>Eubacteriales</taxon>
        <taxon>Oscillospiraceae</taxon>
        <taxon>Anaerotruncus</taxon>
        <taxon>environmental samples</taxon>
    </lineage>
</organism>
<gene>
    <name evidence="1" type="ORF">AULFYP135_01520</name>
</gene>
<dbReference type="InterPro" id="IPR020256">
    <property type="entry name" value="Spore_coat_CotJA"/>
</dbReference>
<dbReference type="Pfam" id="PF11007">
    <property type="entry name" value="CotJA"/>
    <property type="match status" value="1"/>
</dbReference>
<protein>
    <submittedName>
        <fullName evidence="1">Spore coat associated protein JA (CotJA)</fullName>
    </submittedName>
</protein>